<organism evidence="4 5">
    <name type="scientific">Eiseniibacteriota bacterium</name>
    <dbReference type="NCBI Taxonomy" id="2212470"/>
    <lineage>
        <taxon>Bacteria</taxon>
        <taxon>Candidatus Eiseniibacteriota</taxon>
    </lineage>
</organism>
<reference evidence="4" key="1">
    <citation type="submission" date="2020-04" db="EMBL/GenBank/DDBJ databases">
        <authorList>
            <person name="Zhang T."/>
        </authorList>
    </citation>
    <scope>NUCLEOTIDE SEQUENCE</scope>
    <source>
        <strain evidence="4">HKST-UBA02</strain>
    </source>
</reference>
<evidence type="ECO:0000256" key="1">
    <source>
        <dbReference type="ARBA" id="ARBA00006484"/>
    </source>
</evidence>
<dbReference type="InterPro" id="IPR020904">
    <property type="entry name" value="Sc_DH/Rdtase_CS"/>
</dbReference>
<dbReference type="Proteomes" id="UP000739538">
    <property type="component" value="Unassembled WGS sequence"/>
</dbReference>
<dbReference type="GO" id="GO:0016491">
    <property type="term" value="F:oxidoreductase activity"/>
    <property type="evidence" value="ECO:0007669"/>
    <property type="project" value="UniProtKB-KW"/>
</dbReference>
<protein>
    <submittedName>
        <fullName evidence="4">SDR family oxidoreductase</fullName>
    </submittedName>
</protein>
<proteinExistence type="inferred from homology"/>
<evidence type="ECO:0000259" key="3">
    <source>
        <dbReference type="SMART" id="SM00822"/>
    </source>
</evidence>
<dbReference type="EMBL" id="JAGQHS010000270">
    <property type="protein sequence ID" value="MCA9759135.1"/>
    <property type="molecule type" value="Genomic_DNA"/>
</dbReference>
<accession>A0A956NL26</accession>
<evidence type="ECO:0000313" key="5">
    <source>
        <dbReference type="Proteomes" id="UP000739538"/>
    </source>
</evidence>
<comment type="similarity">
    <text evidence="1">Belongs to the short-chain dehydrogenases/reductases (SDR) family.</text>
</comment>
<dbReference type="InterPro" id="IPR057326">
    <property type="entry name" value="KR_dom"/>
</dbReference>
<dbReference type="PRINTS" id="PR00081">
    <property type="entry name" value="GDHRDH"/>
</dbReference>
<dbReference type="CDD" id="cd05233">
    <property type="entry name" value="SDR_c"/>
    <property type="match status" value="1"/>
</dbReference>
<dbReference type="PROSITE" id="PS00061">
    <property type="entry name" value="ADH_SHORT"/>
    <property type="match status" value="1"/>
</dbReference>
<name>A0A956NL26_UNCEI</name>
<comment type="caution">
    <text evidence="4">The sequence shown here is derived from an EMBL/GenBank/DDBJ whole genome shotgun (WGS) entry which is preliminary data.</text>
</comment>
<dbReference type="Gene3D" id="3.40.50.720">
    <property type="entry name" value="NAD(P)-binding Rossmann-like Domain"/>
    <property type="match status" value="1"/>
</dbReference>
<gene>
    <name evidence="4" type="ORF">KDA27_25300</name>
</gene>
<dbReference type="SUPFAM" id="SSF51735">
    <property type="entry name" value="NAD(P)-binding Rossmann-fold domains"/>
    <property type="match status" value="1"/>
</dbReference>
<dbReference type="AlphaFoldDB" id="A0A956NL26"/>
<reference evidence="4" key="2">
    <citation type="journal article" date="2021" name="Microbiome">
        <title>Successional dynamics and alternative stable states in a saline activated sludge microbial community over 9 years.</title>
        <authorList>
            <person name="Wang Y."/>
            <person name="Ye J."/>
            <person name="Ju F."/>
            <person name="Liu L."/>
            <person name="Boyd J.A."/>
            <person name="Deng Y."/>
            <person name="Parks D.H."/>
            <person name="Jiang X."/>
            <person name="Yin X."/>
            <person name="Woodcroft B.J."/>
            <person name="Tyson G.W."/>
            <person name="Hugenholtz P."/>
            <person name="Polz M.F."/>
            <person name="Zhang T."/>
        </authorList>
    </citation>
    <scope>NUCLEOTIDE SEQUENCE</scope>
    <source>
        <strain evidence="4">HKST-UBA02</strain>
    </source>
</reference>
<dbReference type="Pfam" id="PF13561">
    <property type="entry name" value="adh_short_C2"/>
    <property type="match status" value="1"/>
</dbReference>
<dbReference type="PANTHER" id="PTHR43669:SF3">
    <property type="entry name" value="ALCOHOL DEHYDROGENASE, PUTATIVE (AFU_ORTHOLOGUE AFUA_3G03445)-RELATED"/>
    <property type="match status" value="1"/>
</dbReference>
<evidence type="ECO:0000256" key="2">
    <source>
        <dbReference type="ARBA" id="ARBA00023002"/>
    </source>
</evidence>
<dbReference type="FunFam" id="3.40.50.720:FF:000084">
    <property type="entry name" value="Short-chain dehydrogenase reductase"/>
    <property type="match status" value="1"/>
</dbReference>
<dbReference type="InterPro" id="IPR002347">
    <property type="entry name" value="SDR_fam"/>
</dbReference>
<feature type="domain" description="Ketoreductase" evidence="3">
    <location>
        <begin position="8"/>
        <end position="182"/>
    </location>
</feature>
<sequence length="249" mass="25952">MSGRLNGKVAVITGGTTGIGFATAKRFLDEGAKVVLTGRNPETLELARSELGGRAEVIASDASSEPDVKALFEQVAKTHGKVDVVFLNAGIARFAPWEAHSVEDFDEQFAINVKGPWLAIKHSAPHLKEGASIIATTSAVNQLGMPASSAYSATKAAVQQLVRVAAAELSPKGIRVNAVSPGPIETPIFAKMGMPEEAALQMAEGIKSQVALGRFGRAEEVANAALFLASDESSFVQGQEIVVDGGITL</sequence>
<evidence type="ECO:0000313" key="4">
    <source>
        <dbReference type="EMBL" id="MCA9759135.1"/>
    </source>
</evidence>
<dbReference type="SMART" id="SM00822">
    <property type="entry name" value="PKS_KR"/>
    <property type="match status" value="1"/>
</dbReference>
<keyword evidence="2" id="KW-0560">Oxidoreductase</keyword>
<dbReference type="InterPro" id="IPR036291">
    <property type="entry name" value="NAD(P)-bd_dom_sf"/>
</dbReference>
<dbReference type="PANTHER" id="PTHR43669">
    <property type="entry name" value="5-KETO-D-GLUCONATE 5-REDUCTASE"/>
    <property type="match status" value="1"/>
</dbReference>